<feature type="region of interest" description="Disordered" evidence="1">
    <location>
        <begin position="118"/>
        <end position="139"/>
    </location>
</feature>
<comment type="caution">
    <text evidence="2">The sequence shown here is derived from an EMBL/GenBank/DDBJ whole genome shotgun (WGS) entry which is preliminary data.</text>
</comment>
<dbReference type="AlphaFoldDB" id="A0A9Q3DZT1"/>
<dbReference type="Proteomes" id="UP000765509">
    <property type="component" value="Unassembled WGS sequence"/>
</dbReference>
<dbReference type="EMBL" id="AVOT02021083">
    <property type="protein sequence ID" value="MBW0509683.1"/>
    <property type="molecule type" value="Genomic_DNA"/>
</dbReference>
<feature type="compositionally biased region" description="Polar residues" evidence="1">
    <location>
        <begin position="225"/>
        <end position="243"/>
    </location>
</feature>
<evidence type="ECO:0000313" key="2">
    <source>
        <dbReference type="EMBL" id="MBW0509683.1"/>
    </source>
</evidence>
<gene>
    <name evidence="2" type="ORF">O181_049398</name>
</gene>
<organism evidence="2 3">
    <name type="scientific">Austropuccinia psidii MF-1</name>
    <dbReference type="NCBI Taxonomy" id="1389203"/>
    <lineage>
        <taxon>Eukaryota</taxon>
        <taxon>Fungi</taxon>
        <taxon>Dikarya</taxon>
        <taxon>Basidiomycota</taxon>
        <taxon>Pucciniomycotina</taxon>
        <taxon>Pucciniomycetes</taxon>
        <taxon>Pucciniales</taxon>
        <taxon>Sphaerophragmiaceae</taxon>
        <taxon>Austropuccinia</taxon>
    </lineage>
</organism>
<name>A0A9Q3DZT1_9BASI</name>
<keyword evidence="3" id="KW-1185">Reference proteome</keyword>
<protein>
    <submittedName>
        <fullName evidence="2">Uncharacterized protein</fullName>
    </submittedName>
</protein>
<evidence type="ECO:0000256" key="1">
    <source>
        <dbReference type="SAM" id="MobiDB-lite"/>
    </source>
</evidence>
<proteinExistence type="predicted"/>
<sequence>MSSKLNSICDSNQSGSPLSVLYGRGVFDSLSKLSEESMDPTEIYDINKTCDGFKSVKVIEPPCIDCQKKGAPCVESATARSKRCQLCNLGKGNLSHDNHRFSDNPRRVWSSIKKGGRFGLETPVDEPPTSDPTAGHSNCNPIGVAPEVSILATRKDGRLGKLKRNLVFQDEVDTDDEGSDEIDGEELEMTTPIQKRIIQSTSLSPVQASITIHEVIRSPLPPQIPTRSPTRPPTLASTLTNVQPPMVRTSRDPMSPEPESVFSHH</sequence>
<accession>A0A9Q3DZT1</accession>
<dbReference type="OrthoDB" id="2123952at2759"/>
<feature type="region of interest" description="Disordered" evidence="1">
    <location>
        <begin position="219"/>
        <end position="265"/>
    </location>
</feature>
<reference evidence="2" key="1">
    <citation type="submission" date="2021-03" db="EMBL/GenBank/DDBJ databases">
        <title>Draft genome sequence of rust myrtle Austropuccinia psidii MF-1, a brazilian biotype.</title>
        <authorList>
            <person name="Quecine M.C."/>
            <person name="Pachon D.M.R."/>
            <person name="Bonatelli M.L."/>
            <person name="Correr F.H."/>
            <person name="Franceschini L.M."/>
            <person name="Leite T.F."/>
            <person name="Margarido G.R.A."/>
            <person name="Almeida C.A."/>
            <person name="Ferrarezi J.A."/>
            <person name="Labate C.A."/>
        </authorList>
    </citation>
    <scope>NUCLEOTIDE SEQUENCE</scope>
    <source>
        <strain evidence="2">MF-1</strain>
    </source>
</reference>
<evidence type="ECO:0000313" key="3">
    <source>
        <dbReference type="Proteomes" id="UP000765509"/>
    </source>
</evidence>